<accession>A0A449IQ32</accession>
<evidence type="ECO:0000313" key="5">
    <source>
        <dbReference type="Proteomes" id="UP000330809"/>
    </source>
</evidence>
<dbReference type="PROSITE" id="PS51257">
    <property type="entry name" value="PROKAR_LIPOPROTEIN"/>
    <property type="match status" value="1"/>
</dbReference>
<evidence type="ECO:0000313" key="6">
    <source>
        <dbReference type="Proteomes" id="UP001212337"/>
    </source>
</evidence>
<dbReference type="AlphaFoldDB" id="A0A449IQ32"/>
<dbReference type="EMBL" id="CAACYJ010000040">
    <property type="protein sequence ID" value="VFB21475.1"/>
    <property type="molecule type" value="Genomic_DNA"/>
</dbReference>
<proteinExistence type="predicted"/>
<reference evidence="4 5" key="1">
    <citation type="submission" date="2019-02" db="EMBL/GenBank/DDBJ databases">
        <authorList>
            <consortium name="Pathogen Informatics"/>
        </authorList>
    </citation>
    <scope>NUCLEOTIDE SEQUENCE [LARGE SCALE GENOMIC DNA]</scope>
    <source>
        <strain evidence="4 5">3012STDY7103891</strain>
    </source>
</reference>
<evidence type="ECO:0000313" key="4">
    <source>
        <dbReference type="EMBL" id="VFB21475.1"/>
    </source>
</evidence>
<evidence type="ECO:0000256" key="1">
    <source>
        <dbReference type="SAM" id="SignalP"/>
    </source>
</evidence>
<dbReference type="EMBL" id="JAQJVI010000011">
    <property type="protein sequence ID" value="MDA7022377.1"/>
    <property type="molecule type" value="Genomic_DNA"/>
</dbReference>
<dbReference type="Pfam" id="PF19489">
    <property type="entry name" value="SLT_4"/>
    <property type="match status" value="1"/>
</dbReference>
<name>A0A449IQ32_PSEFR</name>
<dbReference type="InterPro" id="IPR045795">
    <property type="entry name" value="SLT_4"/>
</dbReference>
<sequence length="203" mass="23045">MKHIPAGALALALVTLTGCVTAPPKDQNNLCSIYRQYPAWYKDSVAMQERWGTPVHVAMAIMKQESSFVADALPPRAYLLWVIPWGRVSPSYGYAQAQPPAWRDFENSMGSSGSRDNFADAIMFIGWYTAGTQRQLGISKWDTYNQYLAYHEGRGGYSRNTYRAKPWLMQVARKVEQQSKTYGAQLGQCRGELEKGRRSFWPF</sequence>
<reference evidence="3 6" key="2">
    <citation type="submission" date="2023-01" db="EMBL/GenBank/DDBJ databases">
        <title>Effects of deletion of Siderophore biosynthase gene in Pseudomonas fragi on quorum sensing and spoliage ability.</title>
        <authorList>
            <person name="Cui F."/>
            <person name="Wang D."/>
            <person name="Liu J."/>
            <person name="Wang Q."/>
            <person name="Li T."/>
            <person name="Li J."/>
        </authorList>
    </citation>
    <scope>NUCLEOTIDE SEQUENCE [LARGE SCALE GENOMIC DNA]</scope>
    <source>
        <strain evidence="3 6">MS-10</strain>
    </source>
</reference>
<organism evidence="4 5">
    <name type="scientific">Pseudomonas fragi</name>
    <dbReference type="NCBI Taxonomy" id="296"/>
    <lineage>
        <taxon>Bacteria</taxon>
        <taxon>Pseudomonadati</taxon>
        <taxon>Pseudomonadota</taxon>
        <taxon>Gammaproteobacteria</taxon>
        <taxon>Pseudomonadales</taxon>
        <taxon>Pseudomonadaceae</taxon>
        <taxon>Pseudomonas</taxon>
    </lineage>
</organism>
<feature type="domain" description="Transglycosylase SLT" evidence="2">
    <location>
        <begin position="9"/>
        <end position="189"/>
    </location>
</feature>
<keyword evidence="1" id="KW-0732">Signal</keyword>
<protein>
    <submittedName>
        <fullName evidence="4">Transcriptional regulatory protein</fullName>
    </submittedName>
</protein>
<dbReference type="SUPFAM" id="SSF53955">
    <property type="entry name" value="Lysozyme-like"/>
    <property type="match status" value="1"/>
</dbReference>
<dbReference type="Proteomes" id="UP000330809">
    <property type="component" value="Unassembled WGS sequence"/>
</dbReference>
<feature type="chain" id="PRO_5019009878" evidence="1">
    <location>
        <begin position="23"/>
        <end position="203"/>
    </location>
</feature>
<gene>
    <name evidence="4" type="ORF">NCTC10754_04140</name>
    <name evidence="3" type="ORF">PI499_10855</name>
</gene>
<evidence type="ECO:0000259" key="2">
    <source>
        <dbReference type="Pfam" id="PF19489"/>
    </source>
</evidence>
<dbReference type="InterPro" id="IPR023346">
    <property type="entry name" value="Lysozyme-like_dom_sf"/>
</dbReference>
<feature type="signal peptide" evidence="1">
    <location>
        <begin position="1"/>
        <end position="22"/>
    </location>
</feature>
<dbReference type="Proteomes" id="UP001212337">
    <property type="component" value="Unassembled WGS sequence"/>
</dbReference>
<dbReference type="RefSeq" id="WP_178110311.1">
    <property type="nucleotide sequence ID" value="NZ_CAACYJ010000040.1"/>
</dbReference>
<evidence type="ECO:0000313" key="3">
    <source>
        <dbReference type="EMBL" id="MDA7022377.1"/>
    </source>
</evidence>
<keyword evidence="6" id="KW-1185">Reference proteome</keyword>
<dbReference type="Gene3D" id="1.10.530.10">
    <property type="match status" value="1"/>
</dbReference>